<protein>
    <submittedName>
        <fullName evidence="1">Uncharacterized protein</fullName>
    </submittedName>
</protein>
<gene>
    <name evidence="1" type="ORF">GCM10010334_23450</name>
</gene>
<sequence>MWGKFLVHFGPRTPEADRTGGVDGRWSGLLQLLPYFANDCSKIPAGRIRSIVFGSSGGPLSSPRVLSRSRLPVALCGLAVLGSLAQAPGTAAADPNSPV</sequence>
<comment type="caution">
    <text evidence="1">The sequence shown here is derived from an EMBL/GenBank/DDBJ whole genome shotgun (WGS) entry which is preliminary data.</text>
</comment>
<organism evidence="1 2">
    <name type="scientific">Streptomyces finlayi</name>
    <dbReference type="NCBI Taxonomy" id="67296"/>
    <lineage>
        <taxon>Bacteria</taxon>
        <taxon>Bacillati</taxon>
        <taxon>Actinomycetota</taxon>
        <taxon>Actinomycetes</taxon>
        <taxon>Kitasatosporales</taxon>
        <taxon>Streptomycetaceae</taxon>
        <taxon>Streptomyces</taxon>
    </lineage>
</organism>
<reference evidence="1" key="1">
    <citation type="journal article" date="2014" name="Int. J. Syst. Evol. Microbiol.">
        <title>Complete genome sequence of Corynebacterium casei LMG S-19264T (=DSM 44701T), isolated from a smear-ripened cheese.</title>
        <authorList>
            <consortium name="US DOE Joint Genome Institute (JGI-PGF)"/>
            <person name="Walter F."/>
            <person name="Albersmeier A."/>
            <person name="Kalinowski J."/>
            <person name="Ruckert C."/>
        </authorList>
    </citation>
    <scope>NUCLEOTIDE SEQUENCE</scope>
    <source>
        <strain evidence="1">JCM 4637</strain>
    </source>
</reference>
<name>A0A919C9X3_9ACTN</name>
<reference evidence="1" key="2">
    <citation type="submission" date="2020-09" db="EMBL/GenBank/DDBJ databases">
        <authorList>
            <person name="Sun Q."/>
            <person name="Ohkuma M."/>
        </authorList>
    </citation>
    <scope>NUCLEOTIDE SEQUENCE</scope>
    <source>
        <strain evidence="1">JCM 4637</strain>
    </source>
</reference>
<evidence type="ECO:0000313" key="2">
    <source>
        <dbReference type="Proteomes" id="UP000638353"/>
    </source>
</evidence>
<proteinExistence type="predicted"/>
<evidence type="ECO:0000313" key="1">
    <source>
        <dbReference type="EMBL" id="GHC89910.1"/>
    </source>
</evidence>
<dbReference type="EMBL" id="BMVC01000004">
    <property type="protein sequence ID" value="GHC89910.1"/>
    <property type="molecule type" value="Genomic_DNA"/>
</dbReference>
<dbReference type="AlphaFoldDB" id="A0A919C9X3"/>
<dbReference type="Proteomes" id="UP000638353">
    <property type="component" value="Unassembled WGS sequence"/>
</dbReference>
<accession>A0A919C9X3</accession>